<gene>
    <name evidence="6" type="ORF">METZ01_LOCUS70473</name>
</gene>
<name>A0A381TP64_9ZZZZ</name>
<evidence type="ECO:0000256" key="5">
    <source>
        <dbReference type="ARBA" id="ARBA00022842"/>
    </source>
</evidence>
<keyword evidence="4" id="KW-0479">Metal-binding</keyword>
<evidence type="ECO:0000256" key="3">
    <source>
        <dbReference type="ARBA" id="ARBA00022679"/>
    </source>
</evidence>
<comment type="similarity">
    <text evidence="2">Belongs to the FPP/GGPP synthase family.</text>
</comment>
<dbReference type="InterPro" id="IPR008949">
    <property type="entry name" value="Isoprenoid_synthase_dom_sf"/>
</dbReference>
<sequence length="166" mass="18537">MQLQSILEPVIDQLNLVDEQLGFFADKSDLPLLNELLKHVFDSTGKRTRPALTLLAAGFHPHKNDHVLTMATAVELLHVATLIHDDTVDEAETRRGRITISNAWGQHTAVLVGDYVFASSATKVCDTGNINVIRRFSETIAELSKGQLQESAFSYDAQREIDEYFQ</sequence>
<keyword evidence="5" id="KW-0460">Magnesium</keyword>
<organism evidence="6">
    <name type="scientific">marine metagenome</name>
    <dbReference type="NCBI Taxonomy" id="408172"/>
    <lineage>
        <taxon>unclassified sequences</taxon>
        <taxon>metagenomes</taxon>
        <taxon>ecological metagenomes</taxon>
    </lineage>
</organism>
<keyword evidence="3" id="KW-0808">Transferase</keyword>
<comment type="cofactor">
    <cofactor evidence="1">
        <name>Mg(2+)</name>
        <dbReference type="ChEBI" id="CHEBI:18420"/>
    </cofactor>
</comment>
<evidence type="ECO:0000256" key="1">
    <source>
        <dbReference type="ARBA" id="ARBA00001946"/>
    </source>
</evidence>
<dbReference type="GO" id="GO:0046872">
    <property type="term" value="F:metal ion binding"/>
    <property type="evidence" value="ECO:0007669"/>
    <property type="project" value="UniProtKB-KW"/>
</dbReference>
<dbReference type="Gene3D" id="1.10.600.10">
    <property type="entry name" value="Farnesyl Diphosphate Synthase"/>
    <property type="match status" value="1"/>
</dbReference>
<dbReference type="InterPro" id="IPR033749">
    <property type="entry name" value="Polyprenyl_synt_CS"/>
</dbReference>
<dbReference type="EMBL" id="UINC01004893">
    <property type="protein sequence ID" value="SVA17619.1"/>
    <property type="molecule type" value="Genomic_DNA"/>
</dbReference>
<dbReference type="AlphaFoldDB" id="A0A381TP64"/>
<dbReference type="SUPFAM" id="SSF48576">
    <property type="entry name" value="Terpenoid synthases"/>
    <property type="match status" value="1"/>
</dbReference>
<feature type="non-terminal residue" evidence="6">
    <location>
        <position position="166"/>
    </location>
</feature>
<dbReference type="InterPro" id="IPR000092">
    <property type="entry name" value="Polyprenyl_synt"/>
</dbReference>
<dbReference type="Pfam" id="PF00348">
    <property type="entry name" value="polyprenyl_synt"/>
    <property type="match status" value="1"/>
</dbReference>
<reference evidence="6" key="1">
    <citation type="submission" date="2018-05" db="EMBL/GenBank/DDBJ databases">
        <authorList>
            <person name="Lanie J.A."/>
            <person name="Ng W.-L."/>
            <person name="Kazmierczak K.M."/>
            <person name="Andrzejewski T.M."/>
            <person name="Davidsen T.M."/>
            <person name="Wayne K.J."/>
            <person name="Tettelin H."/>
            <person name="Glass J.I."/>
            <person name="Rusch D."/>
            <person name="Podicherti R."/>
            <person name="Tsui H.-C.T."/>
            <person name="Winkler M.E."/>
        </authorList>
    </citation>
    <scope>NUCLEOTIDE SEQUENCE</scope>
</reference>
<accession>A0A381TP64</accession>
<proteinExistence type="inferred from homology"/>
<evidence type="ECO:0000256" key="2">
    <source>
        <dbReference type="ARBA" id="ARBA00006706"/>
    </source>
</evidence>
<evidence type="ECO:0000256" key="4">
    <source>
        <dbReference type="ARBA" id="ARBA00022723"/>
    </source>
</evidence>
<dbReference type="PANTHER" id="PTHR12001">
    <property type="entry name" value="GERANYLGERANYL PYROPHOSPHATE SYNTHASE"/>
    <property type="match status" value="1"/>
</dbReference>
<dbReference type="GO" id="GO:0008299">
    <property type="term" value="P:isoprenoid biosynthetic process"/>
    <property type="evidence" value="ECO:0007669"/>
    <property type="project" value="InterPro"/>
</dbReference>
<dbReference type="PROSITE" id="PS00723">
    <property type="entry name" value="POLYPRENYL_SYNTHASE_1"/>
    <property type="match status" value="1"/>
</dbReference>
<dbReference type="PANTHER" id="PTHR12001:SF69">
    <property type="entry name" value="ALL TRANS-POLYPRENYL-DIPHOSPHATE SYNTHASE PDSS1"/>
    <property type="match status" value="1"/>
</dbReference>
<evidence type="ECO:0000313" key="6">
    <source>
        <dbReference type="EMBL" id="SVA17619.1"/>
    </source>
</evidence>
<dbReference type="GO" id="GO:0004659">
    <property type="term" value="F:prenyltransferase activity"/>
    <property type="evidence" value="ECO:0007669"/>
    <property type="project" value="InterPro"/>
</dbReference>
<protein>
    <recommendedName>
        <fullName evidence="7">Polyprenyl synthetase family protein</fullName>
    </recommendedName>
</protein>
<evidence type="ECO:0008006" key="7">
    <source>
        <dbReference type="Google" id="ProtNLM"/>
    </source>
</evidence>